<dbReference type="STRING" id="521045.Kole_1464"/>
<evidence type="ECO:0000256" key="4">
    <source>
        <dbReference type="ARBA" id="ARBA00011738"/>
    </source>
</evidence>
<dbReference type="FunFam" id="3.40.1280.10:FF:000001">
    <property type="entry name" value="tRNA (guanine-N(1)-)-methyltransferase"/>
    <property type="match status" value="1"/>
</dbReference>
<dbReference type="InterPro" id="IPR016009">
    <property type="entry name" value="tRNA_MeTrfase_TRMD/TRM10"/>
</dbReference>
<dbReference type="InterPro" id="IPR002649">
    <property type="entry name" value="tRNA_m1G_MeTrfase_TrmD"/>
</dbReference>
<dbReference type="AlphaFoldDB" id="C5CEB6"/>
<comment type="similarity">
    <text evidence="3 15 17">Belongs to the RNA methyltransferase TrmD family.</text>
</comment>
<keyword evidence="9 15" id="KW-0808">Transferase</keyword>
<name>C5CEB6_KOSOT</name>
<dbReference type="EC" id="2.1.1.228" evidence="5 15"/>
<dbReference type="Gene3D" id="1.10.1270.20">
    <property type="entry name" value="tRNA(m1g37)methyltransferase, domain 2"/>
    <property type="match status" value="1"/>
</dbReference>
<dbReference type="eggNOG" id="COG0336">
    <property type="taxonomic scope" value="Bacteria"/>
</dbReference>
<evidence type="ECO:0000313" key="19">
    <source>
        <dbReference type="EMBL" id="ACR80156.1"/>
    </source>
</evidence>
<keyword evidence="7 15" id="KW-0963">Cytoplasm</keyword>
<dbReference type="FunFam" id="1.10.1270.20:FF:000001">
    <property type="entry name" value="tRNA (guanine-N(1)-)-methyltransferase"/>
    <property type="match status" value="1"/>
</dbReference>
<dbReference type="CDD" id="cd18080">
    <property type="entry name" value="TrmD-like"/>
    <property type="match status" value="1"/>
</dbReference>
<dbReference type="InterPro" id="IPR029026">
    <property type="entry name" value="tRNA_m1G_MTases_N"/>
</dbReference>
<gene>
    <name evidence="15" type="primary">trmD</name>
    <name evidence="19" type="ordered locus">Kole_1464</name>
</gene>
<dbReference type="RefSeq" id="WP_015868803.1">
    <property type="nucleotide sequence ID" value="NC_012785.1"/>
</dbReference>
<dbReference type="GO" id="GO:0005829">
    <property type="term" value="C:cytosol"/>
    <property type="evidence" value="ECO:0007669"/>
    <property type="project" value="TreeGrafter"/>
</dbReference>
<evidence type="ECO:0000313" key="20">
    <source>
        <dbReference type="Proteomes" id="UP000002382"/>
    </source>
</evidence>
<keyword evidence="8 15" id="KW-0489">Methyltransferase</keyword>
<dbReference type="PIRSF" id="PIRSF000386">
    <property type="entry name" value="tRNA_mtase"/>
    <property type="match status" value="1"/>
</dbReference>
<evidence type="ECO:0000259" key="18">
    <source>
        <dbReference type="Pfam" id="PF01746"/>
    </source>
</evidence>
<proteinExistence type="inferred from homology"/>
<sequence length="248" mass="28344">MKISVLTIFPKMFSVITDWGVISRAIKEGKIVFEAIDLRDFTTDKHRTTDDYPYGGGSGLVMKVDPFFKAYDHIVEVNEAKPYVVLTSPQGRVFNNNIAKELSTHDHILFLCGRYEGIDERITTIVDDELSIGDFVLSGGELAAMVMIEAISRFIPGVVGDTDSVVNDSFYNDLLDYPHYTRPRTIRGLDVPEVLLSGDHERIELYRKKESLRRTMERRPDLFLKHEFDEMDKKALLLLFKELMSGVE</sequence>
<dbReference type="OrthoDB" id="9807416at2"/>
<evidence type="ECO:0000256" key="16">
    <source>
        <dbReference type="PIRSR" id="PIRSR000386-1"/>
    </source>
</evidence>
<evidence type="ECO:0000256" key="3">
    <source>
        <dbReference type="ARBA" id="ARBA00007630"/>
    </source>
</evidence>
<evidence type="ECO:0000256" key="2">
    <source>
        <dbReference type="ARBA" id="ARBA00004496"/>
    </source>
</evidence>
<dbReference type="PANTHER" id="PTHR46417:SF1">
    <property type="entry name" value="TRNA (GUANINE-N(1)-)-METHYLTRANSFERASE"/>
    <property type="match status" value="1"/>
</dbReference>
<dbReference type="Proteomes" id="UP000002382">
    <property type="component" value="Chromosome"/>
</dbReference>
<feature type="domain" description="tRNA methyltransferase TRMD/TRM10-type" evidence="18">
    <location>
        <begin position="1"/>
        <end position="224"/>
    </location>
</feature>
<comment type="subcellular location">
    <subcellularLocation>
        <location evidence="2 15 17">Cytoplasm</location>
    </subcellularLocation>
</comment>
<comment type="subunit">
    <text evidence="4 15 17">Homodimer.</text>
</comment>
<dbReference type="InterPro" id="IPR023148">
    <property type="entry name" value="tRNA_m1G_MeTrfase_C_sf"/>
</dbReference>
<evidence type="ECO:0000256" key="14">
    <source>
        <dbReference type="ARBA" id="ARBA00047783"/>
    </source>
</evidence>
<evidence type="ECO:0000256" key="13">
    <source>
        <dbReference type="ARBA" id="ARBA00033392"/>
    </source>
</evidence>
<evidence type="ECO:0000256" key="11">
    <source>
        <dbReference type="ARBA" id="ARBA00022694"/>
    </source>
</evidence>
<evidence type="ECO:0000256" key="6">
    <source>
        <dbReference type="ARBA" id="ARBA00014679"/>
    </source>
</evidence>
<dbReference type="GO" id="GO:0002939">
    <property type="term" value="P:tRNA N1-guanine methylation"/>
    <property type="evidence" value="ECO:0007669"/>
    <property type="project" value="TreeGrafter"/>
</dbReference>
<dbReference type="HAMAP" id="MF_00605">
    <property type="entry name" value="TrmD"/>
    <property type="match status" value="1"/>
</dbReference>
<evidence type="ECO:0000256" key="8">
    <source>
        <dbReference type="ARBA" id="ARBA00022603"/>
    </source>
</evidence>
<dbReference type="NCBIfam" id="TIGR00088">
    <property type="entry name" value="trmD"/>
    <property type="match status" value="1"/>
</dbReference>
<dbReference type="Pfam" id="PF01746">
    <property type="entry name" value="tRNA_m1G_MT"/>
    <property type="match status" value="1"/>
</dbReference>
<keyword evidence="11 15" id="KW-0819">tRNA processing</keyword>
<evidence type="ECO:0000256" key="17">
    <source>
        <dbReference type="RuleBase" id="RU003464"/>
    </source>
</evidence>
<dbReference type="InterPro" id="IPR029028">
    <property type="entry name" value="Alpha/beta_knot_MTases"/>
</dbReference>
<dbReference type="GO" id="GO:0052906">
    <property type="term" value="F:tRNA (guanine(37)-N1)-methyltransferase activity"/>
    <property type="evidence" value="ECO:0007669"/>
    <property type="project" value="UniProtKB-UniRule"/>
</dbReference>
<keyword evidence="10 15" id="KW-0949">S-adenosyl-L-methionine</keyword>
<evidence type="ECO:0000256" key="15">
    <source>
        <dbReference type="HAMAP-Rule" id="MF_00605"/>
    </source>
</evidence>
<evidence type="ECO:0000256" key="10">
    <source>
        <dbReference type="ARBA" id="ARBA00022691"/>
    </source>
</evidence>
<dbReference type="EMBL" id="CP001634">
    <property type="protein sequence ID" value="ACR80156.1"/>
    <property type="molecule type" value="Genomic_DNA"/>
</dbReference>
<evidence type="ECO:0000256" key="5">
    <source>
        <dbReference type="ARBA" id="ARBA00012807"/>
    </source>
</evidence>
<organism evidence="19 20">
    <name type="scientific">Kosmotoga olearia (strain ATCC BAA-1733 / DSM 21960 / TBF 19.5.1)</name>
    <dbReference type="NCBI Taxonomy" id="521045"/>
    <lineage>
        <taxon>Bacteria</taxon>
        <taxon>Thermotogati</taxon>
        <taxon>Thermotogota</taxon>
        <taxon>Thermotogae</taxon>
        <taxon>Kosmotogales</taxon>
        <taxon>Kosmotogaceae</taxon>
        <taxon>Kosmotoga</taxon>
    </lineage>
</organism>
<comment type="function">
    <text evidence="1 15 17">Specifically methylates guanosine-37 in various tRNAs.</text>
</comment>
<feature type="binding site" evidence="15 16">
    <location>
        <begin position="132"/>
        <end position="137"/>
    </location>
    <ligand>
        <name>S-adenosyl-L-methionine</name>
        <dbReference type="ChEBI" id="CHEBI:59789"/>
    </ligand>
</feature>
<protein>
    <recommendedName>
        <fullName evidence="6 15">tRNA (guanine-N(1)-)-methyltransferase</fullName>
        <ecNumber evidence="5 15">2.1.1.228</ecNumber>
    </recommendedName>
    <alternativeName>
        <fullName evidence="12 15">M1G-methyltransferase</fullName>
    </alternativeName>
    <alternativeName>
        <fullName evidence="13 15">tRNA [GM37] methyltransferase</fullName>
    </alternativeName>
</protein>
<accession>C5CEB6</accession>
<evidence type="ECO:0000256" key="9">
    <source>
        <dbReference type="ARBA" id="ARBA00022679"/>
    </source>
</evidence>
<dbReference type="KEGG" id="kol:Kole_1464"/>
<dbReference type="NCBIfam" id="NF000648">
    <property type="entry name" value="PRK00026.1"/>
    <property type="match status" value="1"/>
</dbReference>
<dbReference type="Gene3D" id="3.40.1280.10">
    <property type="match status" value="1"/>
</dbReference>
<comment type="catalytic activity">
    <reaction evidence="14 15 17">
        <text>guanosine(37) in tRNA + S-adenosyl-L-methionine = N(1)-methylguanosine(37) in tRNA + S-adenosyl-L-homocysteine + H(+)</text>
        <dbReference type="Rhea" id="RHEA:36899"/>
        <dbReference type="Rhea" id="RHEA-COMP:10145"/>
        <dbReference type="Rhea" id="RHEA-COMP:10147"/>
        <dbReference type="ChEBI" id="CHEBI:15378"/>
        <dbReference type="ChEBI" id="CHEBI:57856"/>
        <dbReference type="ChEBI" id="CHEBI:59789"/>
        <dbReference type="ChEBI" id="CHEBI:73542"/>
        <dbReference type="ChEBI" id="CHEBI:74269"/>
        <dbReference type="EC" id="2.1.1.228"/>
    </reaction>
</comment>
<reference evidence="19 20" key="1">
    <citation type="submission" date="2009-06" db="EMBL/GenBank/DDBJ databases">
        <title>Complete sequence of Thermotogales bacterium TBF 19.5.1.</title>
        <authorList>
            <consortium name="US DOE Joint Genome Institute"/>
            <person name="Lucas S."/>
            <person name="Copeland A."/>
            <person name="Lapidus A."/>
            <person name="Glavina del Rio T."/>
            <person name="Tice H."/>
            <person name="Bruce D."/>
            <person name="Goodwin L."/>
            <person name="Pitluck S."/>
            <person name="Chertkov O."/>
            <person name="Brettin T."/>
            <person name="Detter J.C."/>
            <person name="Han C."/>
            <person name="Schmutz J."/>
            <person name="Larimer F."/>
            <person name="Land M."/>
            <person name="Hauser L."/>
            <person name="Kyrpides N."/>
            <person name="Ovchinnikova G."/>
            <person name="Noll K."/>
        </authorList>
    </citation>
    <scope>NUCLEOTIDE SEQUENCE [LARGE SCALE GENOMIC DNA]</scope>
    <source>
        <strain evidence="20">ATCC BAA-1733 / DSM 21960 / TBF 19.5.1</strain>
    </source>
</reference>
<evidence type="ECO:0000256" key="1">
    <source>
        <dbReference type="ARBA" id="ARBA00002634"/>
    </source>
</evidence>
<keyword evidence="20" id="KW-1185">Reference proteome</keyword>
<dbReference type="SUPFAM" id="SSF75217">
    <property type="entry name" value="alpha/beta knot"/>
    <property type="match status" value="1"/>
</dbReference>
<evidence type="ECO:0000256" key="7">
    <source>
        <dbReference type="ARBA" id="ARBA00022490"/>
    </source>
</evidence>
<dbReference type="HOGENOM" id="CLU_047363_0_1_0"/>
<evidence type="ECO:0000256" key="12">
    <source>
        <dbReference type="ARBA" id="ARBA00029736"/>
    </source>
</evidence>
<feature type="binding site" evidence="15 16">
    <location>
        <position position="113"/>
    </location>
    <ligand>
        <name>S-adenosyl-L-methionine</name>
        <dbReference type="ChEBI" id="CHEBI:59789"/>
    </ligand>
</feature>
<reference evidence="19 20" key="2">
    <citation type="journal article" date="2011" name="J. Bacteriol.">
        <title>Genome Sequence of Kosmotoga olearia Strain TBF 19.5.1, a Thermophilic Bacterium with a Wide Growth Temperature Range, Isolated from the Troll B Oil Platform in the North Sea.</title>
        <authorList>
            <person name="Swithers K.S."/>
            <person name="Dipippo J.L."/>
            <person name="Bruce D.C."/>
            <person name="Detter C."/>
            <person name="Tapia R."/>
            <person name="Han S."/>
            <person name="Goodwin L.A."/>
            <person name="Han J."/>
            <person name="Woyke T."/>
            <person name="Pitluck S."/>
            <person name="Pennacchio L."/>
            <person name="Nolan M."/>
            <person name="Mikhailova N."/>
            <person name="Land M.L."/>
            <person name="Nesbo C.L."/>
            <person name="Gogarten J.P."/>
            <person name="Noll K.M."/>
        </authorList>
    </citation>
    <scope>NUCLEOTIDE SEQUENCE [LARGE SCALE GENOMIC DNA]</scope>
    <source>
        <strain evidence="20">ATCC BAA-1733 / DSM 21960 / TBF 19.5.1</strain>
    </source>
</reference>
<dbReference type="PANTHER" id="PTHR46417">
    <property type="entry name" value="TRNA (GUANINE-N(1)-)-METHYLTRANSFERASE"/>
    <property type="match status" value="1"/>
</dbReference>